<keyword evidence="5 18" id="KW-0808">Transferase</keyword>
<dbReference type="Pfam" id="PF13614">
    <property type="entry name" value="AAA_31"/>
    <property type="match status" value="1"/>
</dbReference>
<keyword evidence="9" id="KW-0067">ATP-binding</keyword>
<evidence type="ECO:0000256" key="4">
    <source>
        <dbReference type="ARBA" id="ARBA00022519"/>
    </source>
</evidence>
<dbReference type="NCBIfam" id="TIGR01007">
    <property type="entry name" value="eps_fam"/>
    <property type="match status" value="1"/>
</dbReference>
<evidence type="ECO:0000256" key="14">
    <source>
        <dbReference type="SAM" id="Phobius"/>
    </source>
</evidence>
<dbReference type="EC" id="2.7.10.2" evidence="18"/>
<dbReference type="InterPro" id="IPR003856">
    <property type="entry name" value="LPS_length_determ_N"/>
</dbReference>
<keyword evidence="4" id="KW-0997">Cell inner membrane</keyword>
<keyword evidence="19" id="KW-1185">Reference proteome</keyword>
<comment type="catalytic activity">
    <reaction evidence="13">
        <text>L-tyrosyl-[protein] + ATP = O-phospho-L-tyrosyl-[protein] + ADP + H(+)</text>
        <dbReference type="Rhea" id="RHEA:10596"/>
        <dbReference type="Rhea" id="RHEA-COMP:10136"/>
        <dbReference type="Rhea" id="RHEA-COMP:20101"/>
        <dbReference type="ChEBI" id="CHEBI:15378"/>
        <dbReference type="ChEBI" id="CHEBI:30616"/>
        <dbReference type="ChEBI" id="CHEBI:46858"/>
        <dbReference type="ChEBI" id="CHEBI:61978"/>
        <dbReference type="ChEBI" id="CHEBI:456216"/>
    </reaction>
</comment>
<dbReference type="Proteomes" id="UP001163624">
    <property type="component" value="Chromosome"/>
</dbReference>
<dbReference type="InterPro" id="IPR050445">
    <property type="entry name" value="Bact_polysacc_biosynth/exp"/>
</dbReference>
<evidence type="ECO:0000313" key="19">
    <source>
        <dbReference type="Proteomes" id="UP001163624"/>
    </source>
</evidence>
<evidence type="ECO:0000256" key="3">
    <source>
        <dbReference type="ARBA" id="ARBA00022475"/>
    </source>
</evidence>
<dbReference type="InterPro" id="IPR005702">
    <property type="entry name" value="Wzc-like_C"/>
</dbReference>
<evidence type="ECO:0000259" key="15">
    <source>
        <dbReference type="Pfam" id="PF02706"/>
    </source>
</evidence>
<evidence type="ECO:0000256" key="9">
    <source>
        <dbReference type="ARBA" id="ARBA00022840"/>
    </source>
</evidence>
<dbReference type="InterPro" id="IPR027417">
    <property type="entry name" value="P-loop_NTPase"/>
</dbReference>
<keyword evidence="7" id="KW-0547">Nucleotide-binding</keyword>
<keyword evidence="8" id="KW-0418">Kinase</keyword>
<proteinExistence type="inferred from homology"/>
<dbReference type="SUPFAM" id="SSF52540">
    <property type="entry name" value="P-loop containing nucleoside triphosphate hydrolases"/>
    <property type="match status" value="1"/>
</dbReference>
<feature type="domain" description="AAA" evidence="16">
    <location>
        <begin position="554"/>
        <end position="667"/>
    </location>
</feature>
<keyword evidence="11 14" id="KW-0472">Membrane</keyword>
<gene>
    <name evidence="18" type="ORF">OU419_27365</name>
</gene>
<evidence type="ECO:0000313" key="18">
    <source>
        <dbReference type="EMBL" id="WAI49411.1"/>
    </source>
</evidence>
<name>A0ABY6ZXB7_9PSED</name>
<dbReference type="InterPro" id="IPR025669">
    <property type="entry name" value="AAA_dom"/>
</dbReference>
<evidence type="ECO:0000256" key="2">
    <source>
        <dbReference type="ARBA" id="ARBA00008883"/>
    </source>
</evidence>
<evidence type="ECO:0000256" key="12">
    <source>
        <dbReference type="ARBA" id="ARBA00023137"/>
    </source>
</evidence>
<dbReference type="Pfam" id="PF13807">
    <property type="entry name" value="GNVR"/>
    <property type="match status" value="1"/>
</dbReference>
<dbReference type="CDD" id="cd05387">
    <property type="entry name" value="BY-kinase"/>
    <property type="match status" value="1"/>
</dbReference>
<keyword evidence="10 14" id="KW-1133">Transmembrane helix</keyword>
<dbReference type="EMBL" id="CP113432">
    <property type="protein sequence ID" value="WAI49411.1"/>
    <property type="molecule type" value="Genomic_DNA"/>
</dbReference>
<dbReference type="Gene3D" id="3.40.50.300">
    <property type="entry name" value="P-loop containing nucleotide triphosphate hydrolases"/>
    <property type="match status" value="1"/>
</dbReference>
<dbReference type="RefSeq" id="WP_254475393.1">
    <property type="nucleotide sequence ID" value="NZ_CP113432.1"/>
</dbReference>
<dbReference type="Pfam" id="PF23607">
    <property type="entry name" value="WZC_N"/>
    <property type="match status" value="1"/>
</dbReference>
<comment type="subcellular location">
    <subcellularLocation>
        <location evidence="1">Cell inner membrane</location>
        <topology evidence="1">Multi-pass membrane protein</topology>
    </subcellularLocation>
</comment>
<dbReference type="PANTHER" id="PTHR32309">
    <property type="entry name" value="TYROSINE-PROTEIN KINASE"/>
    <property type="match status" value="1"/>
</dbReference>
<evidence type="ECO:0000256" key="6">
    <source>
        <dbReference type="ARBA" id="ARBA00022692"/>
    </source>
</evidence>
<evidence type="ECO:0000256" key="5">
    <source>
        <dbReference type="ARBA" id="ARBA00022679"/>
    </source>
</evidence>
<evidence type="ECO:0000256" key="11">
    <source>
        <dbReference type="ARBA" id="ARBA00023136"/>
    </source>
</evidence>
<dbReference type="InterPro" id="IPR032807">
    <property type="entry name" value="GNVR"/>
</dbReference>
<sequence length="737" mass="81238">MSVMPRSSLETFQDTRIDVAGLLRLLFDHKKMIIAVTGLFAVLGIFYAVVATPIYVSGAMIQIEQKKNGLNGTPEVINRPDSVSLAATEIELLKSRAVLGKAVELLKLDIVAKPRHLPLVGDYLARRFKPAPDQTLATPWLGLDSYGWGGEQIKVFQLDVPEEYLGEPLTLVADGGDAYHLLNADGELLLRGQLSKTIIEKGFTIEVDELVARPGTEFVLTRNRLLTTTLGYQKLLKVGEAGKDSGIVYLTLEDPDPQQADRILDKISHLYVLQNVERSSAEASQRLQFLRSQLPVVRLELERAEAAYNAYQTSAKSADISVETRGVLDQVVGIDNQLSELKLKRAEYDRLYTPSHPAYQALLKQMSSLDERKQQLQKRIQTLPATQQELLRLSRDMQVTRQTYTSLLNKAQEQDIIRAGTIGNVRVIDTAQANVEQPAKPMRKIIVLLATLFGFCLALGILFLRQAFYRGVENPEAIEQLGLSVLAAVPYSRQQERLEKERKGDLAGHTPKLLAAANPGDLANEALRSLRTNLHFALLEARNNVVMLTSPAPGAGKSFVSSNLAAIIAQSGQRTLLIDADMRKGYLHRVFGLTPRHGLSDALSAHRPLSEVILPTEVPELDFISCGFAAPNPSELLMHENFAQLLRDASALYDLVIVDTPPVLAVTDAALVGRLCGICLLVTRFGQSPASEIDTARRRLGQNGIHLQGAILNGVKRKASTAAYDYGAYAYRYDNRD</sequence>
<evidence type="ECO:0000259" key="17">
    <source>
        <dbReference type="Pfam" id="PF13807"/>
    </source>
</evidence>
<keyword evidence="3" id="KW-1003">Cell membrane</keyword>
<accession>A0ABY6ZXB7</accession>
<dbReference type="PANTHER" id="PTHR32309:SF32">
    <property type="entry name" value="TYROSINE-PROTEIN KINASE ETK-RELATED"/>
    <property type="match status" value="1"/>
</dbReference>
<feature type="domain" description="Tyrosine-protein kinase G-rich" evidence="17">
    <location>
        <begin position="386"/>
        <end position="467"/>
    </location>
</feature>
<evidence type="ECO:0000256" key="10">
    <source>
        <dbReference type="ARBA" id="ARBA00022989"/>
    </source>
</evidence>
<protein>
    <submittedName>
        <fullName evidence="18">Polysaccharide biosynthesis tyrosine autokinase</fullName>
        <ecNumber evidence="18">2.7.10.2</ecNumber>
    </submittedName>
</protein>
<keyword evidence="6 14" id="KW-0812">Transmembrane</keyword>
<feature type="domain" description="Polysaccharide chain length determinant N-terminal" evidence="15">
    <location>
        <begin position="16"/>
        <end position="103"/>
    </location>
</feature>
<dbReference type="GO" id="GO:0004715">
    <property type="term" value="F:non-membrane spanning protein tyrosine kinase activity"/>
    <property type="evidence" value="ECO:0007669"/>
    <property type="project" value="UniProtKB-EC"/>
</dbReference>
<comment type="similarity">
    <text evidence="2">Belongs to the etk/wzc family.</text>
</comment>
<evidence type="ECO:0000256" key="13">
    <source>
        <dbReference type="ARBA" id="ARBA00053015"/>
    </source>
</evidence>
<organism evidence="18 19">
    <name type="scientific">Pseudomonas triclosanedens</name>
    <dbReference type="NCBI Taxonomy" id="2961893"/>
    <lineage>
        <taxon>Bacteria</taxon>
        <taxon>Pseudomonadati</taxon>
        <taxon>Pseudomonadota</taxon>
        <taxon>Gammaproteobacteria</taxon>
        <taxon>Pseudomonadales</taxon>
        <taxon>Pseudomonadaceae</taxon>
        <taxon>Pseudomonas</taxon>
    </lineage>
</organism>
<dbReference type="Pfam" id="PF02706">
    <property type="entry name" value="Wzz"/>
    <property type="match status" value="1"/>
</dbReference>
<evidence type="ECO:0000259" key="16">
    <source>
        <dbReference type="Pfam" id="PF13614"/>
    </source>
</evidence>
<feature type="transmembrane region" description="Helical" evidence="14">
    <location>
        <begin position="445"/>
        <end position="464"/>
    </location>
</feature>
<evidence type="ECO:0000256" key="1">
    <source>
        <dbReference type="ARBA" id="ARBA00004429"/>
    </source>
</evidence>
<evidence type="ECO:0000256" key="8">
    <source>
        <dbReference type="ARBA" id="ARBA00022777"/>
    </source>
</evidence>
<evidence type="ECO:0000256" key="7">
    <source>
        <dbReference type="ARBA" id="ARBA00022741"/>
    </source>
</evidence>
<keyword evidence="12" id="KW-0829">Tyrosine-protein kinase</keyword>
<feature type="transmembrane region" description="Helical" evidence="14">
    <location>
        <begin position="32"/>
        <end position="56"/>
    </location>
</feature>
<reference evidence="18" key="1">
    <citation type="submission" date="2022-11" db="EMBL/GenBank/DDBJ databases">
        <title>Pseudomonas triclosanedens sp. nov., a triclosan degrader isolated from activated sludge.</title>
        <authorList>
            <person name="Yin Y."/>
            <person name="Lu Z."/>
        </authorList>
    </citation>
    <scope>NUCLEOTIDE SEQUENCE</scope>
    <source>
        <strain evidence="18">ZM23</strain>
    </source>
</reference>